<accession>A0ABQ3XD51</accession>
<evidence type="ECO:0000313" key="1">
    <source>
        <dbReference type="EMBL" id="GID56404.1"/>
    </source>
</evidence>
<organism evidence="1 2">
    <name type="scientific">Actinoplanes couchii</name>
    <dbReference type="NCBI Taxonomy" id="403638"/>
    <lineage>
        <taxon>Bacteria</taxon>
        <taxon>Bacillati</taxon>
        <taxon>Actinomycetota</taxon>
        <taxon>Actinomycetes</taxon>
        <taxon>Micromonosporales</taxon>
        <taxon>Micromonosporaceae</taxon>
        <taxon>Actinoplanes</taxon>
    </lineage>
</organism>
<protein>
    <submittedName>
        <fullName evidence="1">Uncharacterized protein</fullName>
    </submittedName>
</protein>
<evidence type="ECO:0000313" key="2">
    <source>
        <dbReference type="Proteomes" id="UP000612282"/>
    </source>
</evidence>
<gene>
    <name evidence="1" type="ORF">Aco03nite_048080</name>
</gene>
<comment type="caution">
    <text evidence="1">The sequence shown here is derived from an EMBL/GenBank/DDBJ whole genome shotgun (WGS) entry which is preliminary data.</text>
</comment>
<sequence length="63" mass="6834">MPPDGARRVKRIGWSASGVAPNGAHRAERTEWSVLNGVRRMECAEQSVPSTLRDVDAGRVGEC</sequence>
<keyword evidence="2" id="KW-1185">Reference proteome</keyword>
<dbReference type="EMBL" id="BOMG01000057">
    <property type="protein sequence ID" value="GID56404.1"/>
    <property type="molecule type" value="Genomic_DNA"/>
</dbReference>
<reference evidence="1 2" key="1">
    <citation type="submission" date="2021-01" db="EMBL/GenBank/DDBJ databases">
        <title>Whole genome shotgun sequence of Actinoplanes couchii NBRC 106145.</title>
        <authorList>
            <person name="Komaki H."/>
            <person name="Tamura T."/>
        </authorList>
    </citation>
    <scope>NUCLEOTIDE SEQUENCE [LARGE SCALE GENOMIC DNA]</scope>
    <source>
        <strain evidence="1 2">NBRC 106145</strain>
    </source>
</reference>
<proteinExistence type="predicted"/>
<name>A0ABQ3XD51_9ACTN</name>
<dbReference type="Proteomes" id="UP000612282">
    <property type="component" value="Unassembled WGS sequence"/>
</dbReference>